<name>A0A542ZH82_9MICO</name>
<keyword evidence="3" id="KW-1185">Reference proteome</keyword>
<comment type="caution">
    <text evidence="2">The sequence shown here is derived from an EMBL/GenBank/DDBJ whole genome shotgun (WGS) entry which is preliminary data.</text>
</comment>
<dbReference type="SUPFAM" id="SSF140453">
    <property type="entry name" value="EsxAB dimer-like"/>
    <property type="match status" value="1"/>
</dbReference>
<dbReference type="AlphaFoldDB" id="A0A542ZH82"/>
<dbReference type="Pfam" id="PF06013">
    <property type="entry name" value="WXG100"/>
    <property type="match status" value="1"/>
</dbReference>
<proteinExistence type="inferred from homology"/>
<dbReference type="EMBL" id="VFOQ01000001">
    <property type="protein sequence ID" value="TQL59713.1"/>
    <property type="molecule type" value="Genomic_DNA"/>
</dbReference>
<evidence type="ECO:0000313" key="3">
    <source>
        <dbReference type="Proteomes" id="UP000319514"/>
    </source>
</evidence>
<sequence>MFKVEFGALQQAAGDIKAGANNIDSKLQQMDQSLAPLRSDWTGSASEAYTQAKAQWTSAIQDMKQLLADIGTAVDASHQDYSEGEKHNTNLW</sequence>
<organism evidence="2 3">
    <name type="scientific">Oryzihumus leptocrescens</name>
    <dbReference type="NCBI Taxonomy" id="297536"/>
    <lineage>
        <taxon>Bacteria</taxon>
        <taxon>Bacillati</taxon>
        <taxon>Actinomycetota</taxon>
        <taxon>Actinomycetes</taxon>
        <taxon>Micrococcales</taxon>
        <taxon>Intrasporangiaceae</taxon>
        <taxon>Oryzihumus</taxon>
    </lineage>
</organism>
<dbReference type="Gene3D" id="1.10.287.1060">
    <property type="entry name" value="ESAT-6-like"/>
    <property type="match status" value="1"/>
</dbReference>
<dbReference type="RefSeq" id="WP_141787697.1">
    <property type="nucleotide sequence ID" value="NZ_BAAAKX010000004.1"/>
</dbReference>
<dbReference type="NCBIfam" id="TIGR03930">
    <property type="entry name" value="WXG100_ESAT6"/>
    <property type="match status" value="1"/>
</dbReference>
<dbReference type="InterPro" id="IPR010310">
    <property type="entry name" value="T7SS_ESAT-6-like"/>
</dbReference>
<reference evidence="2 3" key="1">
    <citation type="submission" date="2019-06" db="EMBL/GenBank/DDBJ databases">
        <title>Sequencing the genomes of 1000 actinobacteria strains.</title>
        <authorList>
            <person name="Klenk H.-P."/>
        </authorList>
    </citation>
    <scope>NUCLEOTIDE SEQUENCE [LARGE SCALE GENOMIC DNA]</scope>
    <source>
        <strain evidence="2 3">DSM 18082</strain>
    </source>
</reference>
<comment type="similarity">
    <text evidence="1">Belongs to the WXG100 family.</text>
</comment>
<dbReference type="Proteomes" id="UP000319514">
    <property type="component" value="Unassembled WGS sequence"/>
</dbReference>
<protein>
    <recommendedName>
        <fullName evidence="1">ESAT-6-like protein</fullName>
    </recommendedName>
</protein>
<dbReference type="InterPro" id="IPR036689">
    <property type="entry name" value="ESAT-6-like_sf"/>
</dbReference>
<evidence type="ECO:0000256" key="1">
    <source>
        <dbReference type="RuleBase" id="RU362001"/>
    </source>
</evidence>
<dbReference type="OrthoDB" id="3387628at2"/>
<evidence type="ECO:0000313" key="2">
    <source>
        <dbReference type="EMBL" id="TQL59713.1"/>
    </source>
</evidence>
<gene>
    <name evidence="2" type="ORF">FB474_1079</name>
</gene>
<accession>A0A542ZH82</accession>